<sequence length="147" mass="16353">MTVSAKTDFEIEATPDAVMGVLLDVESLPEWSDPHKSVEVLERDDDSRPSLVRIEVSMIGLSDQQTLRYSWTDNTCEWELVESKILDTQHGRYEVTPSGDGSHVEFTLEIDLKIKVPGLVVKRGQKIAVDTAAKGLTKEVQRRTAAA</sequence>
<dbReference type="EMBL" id="BMGC01000003">
    <property type="protein sequence ID" value="GGB20517.1"/>
    <property type="molecule type" value="Genomic_DNA"/>
</dbReference>
<dbReference type="InterPro" id="IPR019587">
    <property type="entry name" value="Polyketide_cyclase/dehydratase"/>
</dbReference>
<dbReference type="AlphaFoldDB" id="A0A916WNX5"/>
<evidence type="ECO:0008006" key="3">
    <source>
        <dbReference type="Google" id="ProtNLM"/>
    </source>
</evidence>
<reference evidence="1" key="2">
    <citation type="submission" date="2020-09" db="EMBL/GenBank/DDBJ databases">
        <authorList>
            <person name="Sun Q."/>
            <person name="Zhou Y."/>
        </authorList>
    </citation>
    <scope>NUCLEOTIDE SEQUENCE</scope>
    <source>
        <strain evidence="1">CGMCC 1.12827</strain>
    </source>
</reference>
<dbReference type="Gene3D" id="3.30.530.20">
    <property type="match status" value="1"/>
</dbReference>
<organism evidence="1 2">
    <name type="scientific">Gordonia jinhuaensis</name>
    <dbReference type="NCBI Taxonomy" id="1517702"/>
    <lineage>
        <taxon>Bacteria</taxon>
        <taxon>Bacillati</taxon>
        <taxon>Actinomycetota</taxon>
        <taxon>Actinomycetes</taxon>
        <taxon>Mycobacteriales</taxon>
        <taxon>Gordoniaceae</taxon>
        <taxon>Gordonia</taxon>
    </lineage>
</organism>
<dbReference type="Pfam" id="PF10604">
    <property type="entry name" value="Polyketide_cyc2"/>
    <property type="match status" value="1"/>
</dbReference>
<dbReference type="PANTHER" id="PTHR39683:SF4">
    <property type="entry name" value="COENZYME Q-BINDING PROTEIN COQ10 START DOMAIN-CONTAINING PROTEIN"/>
    <property type="match status" value="1"/>
</dbReference>
<dbReference type="SUPFAM" id="SSF55961">
    <property type="entry name" value="Bet v1-like"/>
    <property type="match status" value="1"/>
</dbReference>
<comment type="caution">
    <text evidence="1">The sequence shown here is derived from an EMBL/GenBank/DDBJ whole genome shotgun (WGS) entry which is preliminary data.</text>
</comment>
<dbReference type="Proteomes" id="UP000621454">
    <property type="component" value="Unassembled WGS sequence"/>
</dbReference>
<keyword evidence="2" id="KW-1185">Reference proteome</keyword>
<dbReference type="RefSeq" id="WP_188585088.1">
    <property type="nucleotide sequence ID" value="NZ_BMGC01000003.1"/>
</dbReference>
<dbReference type="CDD" id="cd07819">
    <property type="entry name" value="SRPBCC_2"/>
    <property type="match status" value="1"/>
</dbReference>
<reference evidence="1" key="1">
    <citation type="journal article" date="2014" name="Int. J. Syst. Evol. Microbiol.">
        <title>Complete genome sequence of Corynebacterium casei LMG S-19264T (=DSM 44701T), isolated from a smear-ripened cheese.</title>
        <authorList>
            <consortium name="US DOE Joint Genome Institute (JGI-PGF)"/>
            <person name="Walter F."/>
            <person name="Albersmeier A."/>
            <person name="Kalinowski J."/>
            <person name="Ruckert C."/>
        </authorList>
    </citation>
    <scope>NUCLEOTIDE SEQUENCE</scope>
    <source>
        <strain evidence="1">CGMCC 1.12827</strain>
    </source>
</reference>
<gene>
    <name evidence="1" type="ORF">GCM10011489_05800</name>
</gene>
<name>A0A916WNX5_9ACTN</name>
<proteinExistence type="predicted"/>
<dbReference type="InterPro" id="IPR023393">
    <property type="entry name" value="START-like_dom_sf"/>
</dbReference>
<protein>
    <recommendedName>
        <fullName evidence="3">Polyketide cyclase / dehydrase and lipid transport</fullName>
    </recommendedName>
</protein>
<accession>A0A916WNX5</accession>
<dbReference type="PANTHER" id="PTHR39683">
    <property type="entry name" value="CONSERVED PROTEIN TB16.3"/>
    <property type="match status" value="1"/>
</dbReference>
<evidence type="ECO:0000313" key="1">
    <source>
        <dbReference type="EMBL" id="GGB20517.1"/>
    </source>
</evidence>
<evidence type="ECO:0000313" key="2">
    <source>
        <dbReference type="Proteomes" id="UP000621454"/>
    </source>
</evidence>